<keyword evidence="1" id="KW-0547">Nucleotide-binding</keyword>
<gene>
    <name evidence="4" type="ORF">BHV79_00430</name>
</gene>
<dbReference type="Pfam" id="PF19263">
    <property type="entry name" value="DUF5906"/>
    <property type="match status" value="1"/>
</dbReference>
<evidence type="ECO:0000256" key="2">
    <source>
        <dbReference type="ARBA" id="ARBA00022840"/>
    </source>
</evidence>
<accession>A0A1Q6IIG0</accession>
<feature type="domain" description="SF3 helicase" evidence="3">
    <location>
        <begin position="108"/>
        <end position="266"/>
    </location>
</feature>
<dbReference type="AlphaFoldDB" id="A0A1Q6IIG0"/>
<protein>
    <submittedName>
        <fullName evidence="4">Helicase</fullName>
    </submittedName>
</protein>
<dbReference type="EMBL" id="MNQU01000008">
    <property type="protein sequence ID" value="OKZ40572.1"/>
    <property type="molecule type" value="Genomic_DNA"/>
</dbReference>
<dbReference type="GO" id="GO:0004386">
    <property type="term" value="F:helicase activity"/>
    <property type="evidence" value="ECO:0007669"/>
    <property type="project" value="UniProtKB-KW"/>
</dbReference>
<evidence type="ECO:0000313" key="4">
    <source>
        <dbReference type="EMBL" id="OKZ40572.1"/>
    </source>
</evidence>
<keyword evidence="4" id="KW-0347">Helicase</keyword>
<dbReference type="PROSITE" id="PS51206">
    <property type="entry name" value="SF3_HELICASE_1"/>
    <property type="match status" value="1"/>
</dbReference>
<dbReference type="SUPFAM" id="SSF52540">
    <property type="entry name" value="P-loop containing nucleoside triphosphate hydrolases"/>
    <property type="match status" value="1"/>
</dbReference>
<sequence length="405" mass="47903">MYNPKRYNMEELYIRVGTTIYKVVQQPLVDGTTITRRIQWSFGTIRQDYGKNNIPPITKYNGFCTVPSHINYQKEVAGFYNLYEPITHIPVEGDFKHIRSLVEHIFGEQYELGMDYLQLLYLKPTQKLPILLLVSEERNTGKSTFLNFLKALFQDNVTFNTNEDFRSQFNADWAGKLMIVVDEVLLNRREDSERLKNLSTAHSYKMESKGKDRYEVQFFAKFVLCSNNENFPVYIEPEETRYWVRKVNRLEKDDTSFLQKLKDEIPAFLHYLLHRDLTTKEESRMWFSPSLIRTEALEKIIRSNRSRIELDMAELLLDIMDCMQVDVVDFCINDLLALFNYSMVRVERHQVRNVLQQCWKLEPAPNALSYSTYQISVLPGQKYSLSPKKVGRFYTVTREILKGYR</sequence>
<organism evidence="4 5">
    <name type="scientific">Bacteroides uniformis</name>
    <dbReference type="NCBI Taxonomy" id="820"/>
    <lineage>
        <taxon>Bacteria</taxon>
        <taxon>Pseudomonadati</taxon>
        <taxon>Bacteroidota</taxon>
        <taxon>Bacteroidia</taxon>
        <taxon>Bacteroidales</taxon>
        <taxon>Bacteroidaceae</taxon>
        <taxon>Bacteroides</taxon>
    </lineage>
</organism>
<reference evidence="4 5" key="1">
    <citation type="journal article" date="2016" name="Nat. Biotechnol.">
        <title>Measurement of bacterial replication rates in microbial communities.</title>
        <authorList>
            <person name="Brown C.T."/>
            <person name="Olm M.R."/>
            <person name="Thomas B.C."/>
            <person name="Banfield J.F."/>
        </authorList>
    </citation>
    <scope>NUCLEOTIDE SEQUENCE [LARGE SCALE GENOMIC DNA]</scope>
    <source>
        <strain evidence="4">45_41</strain>
    </source>
</reference>
<dbReference type="InterPro" id="IPR027417">
    <property type="entry name" value="P-loop_NTPase"/>
</dbReference>
<dbReference type="GO" id="GO:0005524">
    <property type="term" value="F:ATP binding"/>
    <property type="evidence" value="ECO:0007669"/>
    <property type="project" value="UniProtKB-KW"/>
</dbReference>
<dbReference type="InterPro" id="IPR045455">
    <property type="entry name" value="NrS-1_pol-like_helicase"/>
</dbReference>
<dbReference type="Proteomes" id="UP000186549">
    <property type="component" value="Unassembled WGS sequence"/>
</dbReference>
<comment type="caution">
    <text evidence="4">The sequence shown here is derived from an EMBL/GenBank/DDBJ whole genome shotgun (WGS) entry which is preliminary data.</text>
</comment>
<dbReference type="Gene3D" id="3.40.50.300">
    <property type="entry name" value="P-loop containing nucleotide triphosphate hydrolases"/>
    <property type="match status" value="1"/>
</dbReference>
<evidence type="ECO:0000256" key="1">
    <source>
        <dbReference type="ARBA" id="ARBA00022741"/>
    </source>
</evidence>
<proteinExistence type="predicted"/>
<dbReference type="InterPro" id="IPR014015">
    <property type="entry name" value="Helicase_SF3_DNA-vir"/>
</dbReference>
<name>A0A1Q6IIG0_BACUN</name>
<evidence type="ECO:0000313" key="5">
    <source>
        <dbReference type="Proteomes" id="UP000186549"/>
    </source>
</evidence>
<evidence type="ECO:0000259" key="3">
    <source>
        <dbReference type="PROSITE" id="PS51206"/>
    </source>
</evidence>
<keyword evidence="4" id="KW-0378">Hydrolase</keyword>
<keyword evidence="2" id="KW-0067">ATP-binding</keyword>